<proteinExistence type="predicted"/>
<dbReference type="EMBL" id="JACCAU010000002">
    <property type="protein sequence ID" value="NYH20516.1"/>
    <property type="molecule type" value="Genomic_DNA"/>
</dbReference>
<organism evidence="1 2">
    <name type="scientific">Paraburkholderia bryophila</name>
    <dbReference type="NCBI Taxonomy" id="420952"/>
    <lineage>
        <taxon>Bacteria</taxon>
        <taxon>Pseudomonadati</taxon>
        <taxon>Pseudomonadota</taxon>
        <taxon>Betaproteobacteria</taxon>
        <taxon>Burkholderiales</taxon>
        <taxon>Burkholderiaceae</taxon>
        <taxon>Paraburkholderia</taxon>
    </lineage>
</organism>
<accession>A0A7Y9WGP2</accession>
<name>A0A7Y9WGP2_9BURK</name>
<dbReference type="AlphaFoldDB" id="A0A7Y9WGP2"/>
<comment type="caution">
    <text evidence="1">The sequence shown here is derived from an EMBL/GenBank/DDBJ whole genome shotgun (WGS) entry which is preliminary data.</text>
</comment>
<sequence length="55" mass="5758">MRAVGAVVAPRLDPATQATIDAPSAANQHARVFESRCTEVHEASELGASQLSWGP</sequence>
<reference evidence="1 2" key="1">
    <citation type="submission" date="2020-07" db="EMBL/GenBank/DDBJ databases">
        <title>Exploring microbial biodiversity for novel pathways involved in the catabolism of aromatic compounds derived from lignin.</title>
        <authorList>
            <person name="Elkins J."/>
        </authorList>
    </citation>
    <scope>NUCLEOTIDE SEQUENCE [LARGE SCALE GENOMIC DNA]</scope>
    <source>
        <strain evidence="1 2">H2C3B</strain>
    </source>
</reference>
<evidence type="ECO:0000313" key="2">
    <source>
        <dbReference type="Proteomes" id="UP000572540"/>
    </source>
</evidence>
<protein>
    <submittedName>
        <fullName evidence="1">Cytochrome c5</fullName>
    </submittedName>
</protein>
<dbReference type="Proteomes" id="UP000572540">
    <property type="component" value="Unassembled WGS sequence"/>
</dbReference>
<evidence type="ECO:0000313" key="1">
    <source>
        <dbReference type="EMBL" id="NYH20516.1"/>
    </source>
</evidence>
<gene>
    <name evidence="1" type="ORF">GGD41_007858</name>
</gene>